<evidence type="ECO:0000256" key="1">
    <source>
        <dbReference type="ARBA" id="ARBA00008560"/>
    </source>
</evidence>
<evidence type="ECO:0000256" key="4">
    <source>
        <dbReference type="ARBA" id="ARBA00035178"/>
    </source>
</evidence>
<dbReference type="InterPro" id="IPR044957">
    <property type="entry name" value="Ribosomal_bL32_bact"/>
</dbReference>
<dbReference type="KEGG" id="nall:PP769_06745"/>
<dbReference type="SUPFAM" id="SSF57829">
    <property type="entry name" value="Zn-binding ribosomal proteins"/>
    <property type="match status" value="1"/>
</dbReference>
<dbReference type="HAMAP" id="MF_00340">
    <property type="entry name" value="Ribosomal_bL32"/>
    <property type="match status" value="1"/>
</dbReference>
<dbReference type="GO" id="GO:0006412">
    <property type="term" value="P:translation"/>
    <property type="evidence" value="ECO:0007669"/>
    <property type="project" value="UniProtKB-UniRule"/>
</dbReference>
<dbReference type="Gene3D" id="1.20.5.640">
    <property type="entry name" value="Single helix bin"/>
    <property type="match status" value="1"/>
</dbReference>
<dbReference type="PANTHER" id="PTHR35534">
    <property type="entry name" value="50S RIBOSOMAL PROTEIN L32"/>
    <property type="match status" value="1"/>
</dbReference>
<dbReference type="GO" id="GO:0003735">
    <property type="term" value="F:structural constituent of ribosome"/>
    <property type="evidence" value="ECO:0007669"/>
    <property type="project" value="InterPro"/>
</dbReference>
<evidence type="ECO:0000313" key="7">
    <source>
        <dbReference type="EMBL" id="WNM59455.1"/>
    </source>
</evidence>
<feature type="region of interest" description="Disordered" evidence="6">
    <location>
        <begin position="1"/>
        <end position="28"/>
    </location>
</feature>
<name>A0AA96GFT0_9BACT</name>
<dbReference type="InterPro" id="IPR011332">
    <property type="entry name" value="Ribosomal_zn-bd"/>
</dbReference>
<dbReference type="Pfam" id="PF01783">
    <property type="entry name" value="Ribosomal_L32p"/>
    <property type="match status" value="1"/>
</dbReference>
<sequence length="60" mass="6681">MANPKHKISKARRDKRRSHLKLTPPNLSTCPQCHEPKPSHTTCLNCGTYKGIAIISVEEG</sequence>
<gene>
    <name evidence="5 7" type="primary">rpmF</name>
    <name evidence="7" type="ORF">PP769_06745</name>
</gene>
<dbReference type="Proteomes" id="UP001302719">
    <property type="component" value="Chromosome"/>
</dbReference>
<dbReference type="PANTHER" id="PTHR35534:SF1">
    <property type="entry name" value="LARGE RIBOSOMAL SUBUNIT PROTEIN BL32"/>
    <property type="match status" value="1"/>
</dbReference>
<dbReference type="AlphaFoldDB" id="A0AA96GFT0"/>
<dbReference type="RefSeq" id="WP_312646209.1">
    <property type="nucleotide sequence ID" value="NZ_CP116967.1"/>
</dbReference>
<evidence type="ECO:0000256" key="5">
    <source>
        <dbReference type="HAMAP-Rule" id="MF_00340"/>
    </source>
</evidence>
<reference evidence="7 8" key="1">
    <citation type="submission" date="2023-01" db="EMBL/GenBank/DDBJ databases">
        <title>Cultivation and genomic characterization of new, ubiquitous marine nitrite-oxidizing bacteria from the Nitrospirales.</title>
        <authorList>
            <person name="Mueller A.J."/>
            <person name="Daebeler A."/>
            <person name="Herbold C.W."/>
            <person name="Kirkegaard R.H."/>
            <person name="Daims H."/>
        </authorList>
    </citation>
    <scope>NUCLEOTIDE SEQUENCE [LARGE SCALE GENOMIC DNA]</scope>
    <source>
        <strain evidence="7 8">VA</strain>
    </source>
</reference>
<keyword evidence="8" id="KW-1185">Reference proteome</keyword>
<dbReference type="GO" id="GO:0015934">
    <property type="term" value="C:large ribosomal subunit"/>
    <property type="evidence" value="ECO:0007669"/>
    <property type="project" value="InterPro"/>
</dbReference>
<evidence type="ECO:0000256" key="3">
    <source>
        <dbReference type="ARBA" id="ARBA00023274"/>
    </source>
</evidence>
<accession>A0AA96GFT0</accession>
<dbReference type="InterPro" id="IPR002677">
    <property type="entry name" value="Ribosomal_bL32"/>
</dbReference>
<evidence type="ECO:0000256" key="6">
    <source>
        <dbReference type="SAM" id="MobiDB-lite"/>
    </source>
</evidence>
<comment type="similarity">
    <text evidence="1 5">Belongs to the bacterial ribosomal protein bL32 family.</text>
</comment>
<keyword evidence="3 5" id="KW-0687">Ribonucleoprotein</keyword>
<organism evidence="7 8">
    <name type="scientific">Candidatus Nitrospira allomarina</name>
    <dbReference type="NCBI Taxonomy" id="3020900"/>
    <lineage>
        <taxon>Bacteria</taxon>
        <taxon>Pseudomonadati</taxon>
        <taxon>Nitrospirota</taxon>
        <taxon>Nitrospiria</taxon>
        <taxon>Nitrospirales</taxon>
        <taxon>Nitrospiraceae</taxon>
        <taxon>Nitrospira</taxon>
    </lineage>
</organism>
<proteinExistence type="inferred from homology"/>
<feature type="compositionally biased region" description="Basic residues" evidence="6">
    <location>
        <begin position="1"/>
        <end position="20"/>
    </location>
</feature>
<evidence type="ECO:0000313" key="8">
    <source>
        <dbReference type="Proteomes" id="UP001302719"/>
    </source>
</evidence>
<dbReference type="NCBIfam" id="TIGR01031">
    <property type="entry name" value="rpmF_bact"/>
    <property type="match status" value="1"/>
</dbReference>
<evidence type="ECO:0000256" key="2">
    <source>
        <dbReference type="ARBA" id="ARBA00022980"/>
    </source>
</evidence>
<protein>
    <recommendedName>
        <fullName evidence="4 5">Large ribosomal subunit protein bL32</fullName>
    </recommendedName>
</protein>
<dbReference type="EMBL" id="CP116967">
    <property type="protein sequence ID" value="WNM59455.1"/>
    <property type="molecule type" value="Genomic_DNA"/>
</dbReference>
<keyword evidence="2 5" id="KW-0689">Ribosomal protein</keyword>